<proteinExistence type="predicted"/>
<dbReference type="Proteomes" id="UP001060215">
    <property type="component" value="Chromosome 15"/>
</dbReference>
<evidence type="ECO:0000313" key="2">
    <source>
        <dbReference type="Proteomes" id="UP001060215"/>
    </source>
</evidence>
<protein>
    <submittedName>
        <fullName evidence="1">LEAF RUST 10 DISEASE-RESISTANCE LOCUS RECEPTOR-LIKE PROTEIN KINASE-like 1.4</fullName>
    </submittedName>
</protein>
<comment type="caution">
    <text evidence="1">The sequence shown here is derived from an EMBL/GenBank/DDBJ whole genome shotgun (WGS) entry which is preliminary data.</text>
</comment>
<reference evidence="1 2" key="1">
    <citation type="journal article" date="2022" name="Plant J.">
        <title>Chromosome-level genome of Camellia lanceoleosa provides a valuable resource for understanding genome evolution and self-incompatibility.</title>
        <authorList>
            <person name="Gong W."/>
            <person name="Xiao S."/>
            <person name="Wang L."/>
            <person name="Liao Z."/>
            <person name="Chang Y."/>
            <person name="Mo W."/>
            <person name="Hu G."/>
            <person name="Li W."/>
            <person name="Zhao G."/>
            <person name="Zhu H."/>
            <person name="Hu X."/>
            <person name="Ji K."/>
            <person name="Xiang X."/>
            <person name="Song Q."/>
            <person name="Yuan D."/>
            <person name="Jin S."/>
            <person name="Zhang L."/>
        </authorList>
    </citation>
    <scope>NUCLEOTIDE SEQUENCE [LARGE SCALE GENOMIC DNA]</scope>
    <source>
        <strain evidence="1">SQ_2022a</strain>
    </source>
</reference>
<accession>A0ACC0FDJ6</accession>
<name>A0ACC0FDJ6_9ERIC</name>
<evidence type="ECO:0000313" key="1">
    <source>
        <dbReference type="EMBL" id="KAI7986071.1"/>
    </source>
</evidence>
<keyword evidence="2" id="KW-1185">Reference proteome</keyword>
<dbReference type="EMBL" id="CM045772">
    <property type="protein sequence ID" value="KAI7986071.1"/>
    <property type="molecule type" value="Genomic_DNA"/>
</dbReference>
<gene>
    <name evidence="1" type="ORF">LOK49_LG14G00162</name>
</gene>
<organism evidence="1 2">
    <name type="scientific">Camellia lanceoleosa</name>
    <dbReference type="NCBI Taxonomy" id="1840588"/>
    <lineage>
        <taxon>Eukaryota</taxon>
        <taxon>Viridiplantae</taxon>
        <taxon>Streptophyta</taxon>
        <taxon>Embryophyta</taxon>
        <taxon>Tracheophyta</taxon>
        <taxon>Spermatophyta</taxon>
        <taxon>Magnoliopsida</taxon>
        <taxon>eudicotyledons</taxon>
        <taxon>Gunneridae</taxon>
        <taxon>Pentapetalae</taxon>
        <taxon>asterids</taxon>
        <taxon>Ericales</taxon>
        <taxon>Theaceae</taxon>
        <taxon>Camellia</taxon>
    </lineage>
</organism>
<sequence length="214" mass="24496">MEHPTLLNKPLSLSFIFIIIIIISIPTSHGTDGDKYTTCHEKTYDCGEQIKEIGYPFWEKDRPQFYGVQGFELTCQGNENTTMVIEKQAFRVLHINQSTHNMTIARADLWDNLCPKELSNTTLNFTLFDYTPYPHVLNLTLFHDCLPDLASYNQMQEQSHFQCPEVAGSQSSSNISFFVEEPSVVYIPEWECGKKQLTLKVAIGILLKFCSVFP</sequence>